<feature type="signal peptide" evidence="14">
    <location>
        <begin position="1"/>
        <end position="16"/>
    </location>
</feature>
<evidence type="ECO:0000256" key="6">
    <source>
        <dbReference type="ARBA" id="ARBA00022824"/>
    </source>
</evidence>
<evidence type="ECO:0000256" key="9">
    <source>
        <dbReference type="ARBA" id="ARBA00023186"/>
    </source>
</evidence>
<comment type="subcellular location">
    <subcellularLocation>
        <location evidence="1">Endoplasmic reticulum lumen</location>
    </subcellularLocation>
</comment>
<organism evidence="16 17">
    <name type="scientific">Salarias fasciatus</name>
    <name type="common">Jewelled blenny</name>
    <name type="synonym">Blennius fasciatus</name>
    <dbReference type="NCBI Taxonomy" id="181472"/>
    <lineage>
        <taxon>Eukaryota</taxon>
        <taxon>Metazoa</taxon>
        <taxon>Chordata</taxon>
        <taxon>Craniata</taxon>
        <taxon>Vertebrata</taxon>
        <taxon>Euteleostomi</taxon>
        <taxon>Actinopterygii</taxon>
        <taxon>Neopterygii</taxon>
        <taxon>Teleostei</taxon>
        <taxon>Neoteleostei</taxon>
        <taxon>Acanthomorphata</taxon>
        <taxon>Ovalentaria</taxon>
        <taxon>Blenniimorphae</taxon>
        <taxon>Blenniiformes</taxon>
        <taxon>Blennioidei</taxon>
        <taxon>Blenniidae</taxon>
        <taxon>Salariinae</taxon>
        <taxon>Salarias</taxon>
    </lineage>
</organism>
<dbReference type="SMART" id="SM00054">
    <property type="entry name" value="EFh"/>
    <property type="match status" value="4"/>
</dbReference>
<dbReference type="Ensembl" id="ENSSFAT00005019730.1">
    <property type="protein sequence ID" value="ENSSFAP00005018963.1"/>
    <property type="gene ID" value="ENSSFAG00005009633.1"/>
</dbReference>
<evidence type="ECO:0000256" key="8">
    <source>
        <dbReference type="ARBA" id="ARBA00023180"/>
    </source>
</evidence>
<comment type="function">
    <text evidence="10">Probable molecular chaperone assisting protein biosynthesis and transport in the endoplasmic reticulum. Required for the proper biosynthesis and transport of pulmonary surfactant-associated protein A/SP-A, pulmonary surfactant-associated protein D/SP-D and the lipid transporter ABCA3. By regulating both the proper expression and the degradation through the endoplasmic reticulum-associated protein degradation pathway of these proteins plays a crucial role in pulmonary surfactant homeostasis. Has an anti-fibrotic activity by negatively regulating the secretion of type I and type III collagens. This calcium-binding protein also transiently associates with immature PCSK6 and regulates its secretion.</text>
</comment>
<evidence type="ECO:0000256" key="10">
    <source>
        <dbReference type="ARBA" id="ARBA00056975"/>
    </source>
</evidence>
<keyword evidence="4 14" id="KW-0732">Signal</keyword>
<feature type="domain" description="EF-hand" evidence="15">
    <location>
        <begin position="276"/>
        <end position="311"/>
    </location>
</feature>
<dbReference type="Gene3D" id="1.10.238.10">
    <property type="entry name" value="EF-hand"/>
    <property type="match status" value="3"/>
</dbReference>
<evidence type="ECO:0000256" key="12">
    <source>
        <dbReference type="ARBA" id="ARBA00072696"/>
    </source>
</evidence>
<evidence type="ECO:0000256" key="11">
    <source>
        <dbReference type="ARBA" id="ARBA00063143"/>
    </source>
</evidence>
<dbReference type="CDD" id="cd16226">
    <property type="entry name" value="EFh_CREC_Calumenin_like"/>
    <property type="match status" value="1"/>
</dbReference>
<name>A0A672GJJ6_SALFA</name>
<dbReference type="InterPro" id="IPR011992">
    <property type="entry name" value="EF-hand-dom_pair"/>
</dbReference>
<reference evidence="16" key="1">
    <citation type="submission" date="2019-06" db="EMBL/GenBank/DDBJ databases">
        <authorList>
            <consortium name="Wellcome Sanger Institute Data Sharing"/>
        </authorList>
    </citation>
    <scope>NUCLEOTIDE SEQUENCE [LARGE SCALE GENOMIC DNA]</scope>
</reference>
<dbReference type="SUPFAM" id="SSF47473">
    <property type="entry name" value="EF-hand"/>
    <property type="match status" value="2"/>
</dbReference>
<feature type="domain" description="EF-hand" evidence="15">
    <location>
        <begin position="200"/>
        <end position="235"/>
    </location>
</feature>
<keyword evidence="5" id="KW-0677">Repeat</keyword>
<dbReference type="PANTHER" id="PTHR10827:SF52">
    <property type="entry name" value="IP16409P"/>
    <property type="match status" value="1"/>
</dbReference>
<dbReference type="GO" id="GO:0005509">
    <property type="term" value="F:calcium ion binding"/>
    <property type="evidence" value="ECO:0007669"/>
    <property type="project" value="InterPro"/>
</dbReference>
<keyword evidence="8" id="KW-0325">Glycoprotein</keyword>
<keyword evidence="9" id="KW-0143">Chaperone</keyword>
<dbReference type="FunFam" id="1.10.238.10:FF:000104">
    <property type="entry name" value="calumenin isoform X1"/>
    <property type="match status" value="1"/>
</dbReference>
<evidence type="ECO:0000256" key="5">
    <source>
        <dbReference type="ARBA" id="ARBA00022737"/>
    </source>
</evidence>
<evidence type="ECO:0000256" key="7">
    <source>
        <dbReference type="ARBA" id="ARBA00022837"/>
    </source>
</evidence>
<reference evidence="16" key="3">
    <citation type="submission" date="2025-09" db="UniProtKB">
        <authorList>
            <consortium name="Ensembl"/>
        </authorList>
    </citation>
    <scope>IDENTIFICATION</scope>
</reference>
<feature type="region of interest" description="Disordered" evidence="13">
    <location>
        <begin position="18"/>
        <end position="38"/>
    </location>
</feature>
<reference evidence="16" key="2">
    <citation type="submission" date="2025-08" db="UniProtKB">
        <authorList>
            <consortium name="Ensembl"/>
        </authorList>
    </citation>
    <scope>IDENTIFICATION</scope>
</reference>
<feature type="compositionally biased region" description="Basic and acidic residues" evidence="13">
    <location>
        <begin position="21"/>
        <end position="38"/>
    </location>
</feature>
<dbReference type="PROSITE" id="PS00018">
    <property type="entry name" value="EF_HAND_1"/>
    <property type="match status" value="3"/>
</dbReference>
<dbReference type="Pfam" id="PF13499">
    <property type="entry name" value="EF-hand_7"/>
    <property type="match status" value="1"/>
</dbReference>
<evidence type="ECO:0000256" key="4">
    <source>
        <dbReference type="ARBA" id="ARBA00022729"/>
    </source>
</evidence>
<dbReference type="PANTHER" id="PTHR10827">
    <property type="entry name" value="RETICULOCALBIN"/>
    <property type="match status" value="1"/>
</dbReference>
<dbReference type="Proteomes" id="UP000472267">
    <property type="component" value="Chromosome 17"/>
</dbReference>
<dbReference type="InterPro" id="IPR002048">
    <property type="entry name" value="EF_hand_dom"/>
</dbReference>
<keyword evidence="6" id="KW-0256">Endoplasmic reticulum</keyword>
<comment type="similarity">
    <text evidence="2">Belongs to the CREC family.</text>
</comment>
<dbReference type="PROSITE" id="PS50222">
    <property type="entry name" value="EF_HAND_2"/>
    <property type="match status" value="4"/>
</dbReference>
<keyword evidence="17" id="KW-1185">Reference proteome</keyword>
<proteinExistence type="inferred from homology"/>
<dbReference type="AlphaFoldDB" id="A0A672GJJ6"/>
<feature type="domain" description="EF-hand" evidence="15">
    <location>
        <begin position="163"/>
        <end position="198"/>
    </location>
</feature>
<dbReference type="GO" id="GO:0015031">
    <property type="term" value="P:protein transport"/>
    <property type="evidence" value="ECO:0007669"/>
    <property type="project" value="UniProtKB-ARBA"/>
</dbReference>
<dbReference type="InParanoid" id="A0A672GJJ6"/>
<evidence type="ECO:0000313" key="16">
    <source>
        <dbReference type="Ensembl" id="ENSSFAP00005018963.1"/>
    </source>
</evidence>
<protein>
    <recommendedName>
        <fullName evidence="12">Reticulocalbin-3</fullName>
    </recommendedName>
</protein>
<keyword evidence="3" id="KW-0479">Metal-binding</keyword>
<dbReference type="Pfam" id="PF13202">
    <property type="entry name" value="EF-hand_5"/>
    <property type="match status" value="2"/>
</dbReference>
<evidence type="ECO:0000256" key="2">
    <source>
        <dbReference type="ARBA" id="ARBA00006431"/>
    </source>
</evidence>
<feature type="chain" id="PRO_5025646928" description="Reticulocalbin-3" evidence="14">
    <location>
        <begin position="17"/>
        <end position="325"/>
    </location>
</feature>
<dbReference type="GO" id="GO:0005788">
    <property type="term" value="C:endoplasmic reticulum lumen"/>
    <property type="evidence" value="ECO:0007669"/>
    <property type="project" value="UniProtKB-SubCell"/>
</dbReference>
<evidence type="ECO:0000313" key="17">
    <source>
        <dbReference type="Proteomes" id="UP000472267"/>
    </source>
</evidence>
<evidence type="ECO:0000256" key="14">
    <source>
        <dbReference type="SAM" id="SignalP"/>
    </source>
</evidence>
<comment type="subunit">
    <text evidence="11">Interacts with PCSK6 (immature form including the propeptide); probably involved in the maturation and the secretion of PCSK6.</text>
</comment>
<keyword evidence="7" id="KW-0106">Calcium</keyword>
<sequence length="325" mass="37572">MIRPLLMCFVFCVVSGSSKPTKKDRVHHDEPLSPLEHNDQESFDFDHEAFLGHDEAGAFTELSPEESKRDSGESASRLARLGQQLDDPLPVRLWSELKAWIAHVQRKHIYDTVETHWKDFDKNGDGRVSWDEYRDFTYSHFLGTAEPHQLPCSEHITSCFISTSLPRDERRFKVADRNGDQLADKDELTAFLHPEEFGHMKDIVVQETIEDMDKNKDGFLSLDEYIGDVYSPELGEEEPEWVDQERSQFAEHRDQNKDGKLDQKEVLDWIFPDVDHVALEAQHLIHEADVDQDGKLTKEEILDSYSVFVGSQVTNFGEALRHDEF</sequence>
<evidence type="ECO:0000256" key="1">
    <source>
        <dbReference type="ARBA" id="ARBA00004319"/>
    </source>
</evidence>
<accession>A0A672GJJ6</accession>
<evidence type="ECO:0000256" key="13">
    <source>
        <dbReference type="SAM" id="MobiDB-lite"/>
    </source>
</evidence>
<evidence type="ECO:0000256" key="3">
    <source>
        <dbReference type="ARBA" id="ARBA00022723"/>
    </source>
</evidence>
<gene>
    <name evidence="16" type="primary">LOC115404058</name>
</gene>
<dbReference type="InterPro" id="IPR018247">
    <property type="entry name" value="EF_Hand_1_Ca_BS"/>
</dbReference>
<feature type="domain" description="EF-hand" evidence="15">
    <location>
        <begin position="108"/>
        <end position="143"/>
    </location>
</feature>
<evidence type="ECO:0000259" key="15">
    <source>
        <dbReference type="PROSITE" id="PS50222"/>
    </source>
</evidence>